<dbReference type="Pfam" id="PF00725">
    <property type="entry name" value="3HCDH"/>
    <property type="match status" value="1"/>
</dbReference>
<dbReference type="GO" id="GO:0004300">
    <property type="term" value="F:enoyl-CoA hydratase activity"/>
    <property type="evidence" value="ECO:0007669"/>
    <property type="project" value="TreeGrafter"/>
</dbReference>
<dbReference type="SUPFAM" id="SSF48179">
    <property type="entry name" value="6-phosphogluconate dehydrogenase C-terminal domain-like"/>
    <property type="match status" value="2"/>
</dbReference>
<dbReference type="AlphaFoldDB" id="A0A5S9QEI2"/>
<evidence type="ECO:0000259" key="1">
    <source>
        <dbReference type="Pfam" id="PF00725"/>
    </source>
</evidence>
<dbReference type="Gene3D" id="1.10.1040.50">
    <property type="match status" value="1"/>
</dbReference>
<dbReference type="PANTHER" id="PTHR43612">
    <property type="entry name" value="TRIFUNCTIONAL ENZYME SUBUNIT ALPHA"/>
    <property type="match status" value="1"/>
</dbReference>
<evidence type="ECO:0000313" key="3">
    <source>
        <dbReference type="Proteomes" id="UP000430146"/>
    </source>
</evidence>
<reference evidence="2 3" key="1">
    <citation type="submission" date="2019-11" db="EMBL/GenBank/DDBJ databases">
        <authorList>
            <person name="Holert J."/>
        </authorList>
    </citation>
    <scope>NUCLEOTIDE SEQUENCE [LARGE SCALE GENOMIC DNA]</scope>
    <source>
        <strain evidence="2">BC8_1</strain>
    </source>
</reference>
<dbReference type="GO" id="GO:0016509">
    <property type="term" value="F:long-chain (3S)-3-hydroxyacyl-CoA dehydrogenase (NAD+) activity"/>
    <property type="evidence" value="ECO:0007669"/>
    <property type="project" value="TreeGrafter"/>
</dbReference>
<sequence>MVNDSRGFFTSRVIGTFVNEALAMLGEGVAPASIEQAGSQAGYPAPPLQLSDELNLELMAKIATATRKAVEDAGDAYTPHPAEAVVNTMIEIGRPSRLKGAGFYEYVDGKRAGLWDGLAETFNSGSSSIPLQDMIDRMLFAEALETQKCLDEGVLTSTADANIGSIMGIGFPPYTGGSAQFIIGYQGALGTGKDAFVARAKELAAKYGDRFTPPESLTK</sequence>
<dbReference type="InterPro" id="IPR050136">
    <property type="entry name" value="FA_oxidation_alpha_subunit"/>
</dbReference>
<protein>
    <submittedName>
        <fullName evidence="2">Fatty acid oxidation complex subunit alpha</fullName>
    </submittedName>
</protein>
<gene>
    <name evidence="2" type="primary">fadJ_1</name>
    <name evidence="2" type="ORF">AELLOGFF_03818</name>
</gene>
<dbReference type="EMBL" id="CACSIP010000014">
    <property type="protein sequence ID" value="CAA0115763.1"/>
    <property type="molecule type" value="Genomic_DNA"/>
</dbReference>
<evidence type="ECO:0000313" key="2">
    <source>
        <dbReference type="EMBL" id="CAA0115763.1"/>
    </source>
</evidence>
<feature type="domain" description="3-hydroxyacyl-CoA dehydrogenase C-terminal" evidence="1">
    <location>
        <begin position="7"/>
        <end position="106"/>
    </location>
</feature>
<proteinExistence type="predicted"/>
<dbReference type="InterPro" id="IPR006108">
    <property type="entry name" value="3HC_DH_C"/>
</dbReference>
<dbReference type="InterPro" id="IPR008927">
    <property type="entry name" value="6-PGluconate_DH-like_C_sf"/>
</dbReference>
<keyword evidence="3" id="KW-1185">Reference proteome</keyword>
<dbReference type="FunFam" id="1.10.1040.50:FF:000005">
    <property type="entry name" value="Probable 3-hydroxyacyl-CoA dehydrogenase"/>
    <property type="match status" value="1"/>
</dbReference>
<name>A0A5S9QEI2_MYCVN</name>
<accession>A0A5S9QEI2</accession>
<dbReference type="PANTHER" id="PTHR43612:SF3">
    <property type="entry name" value="TRIFUNCTIONAL ENZYME SUBUNIT ALPHA, MITOCHONDRIAL"/>
    <property type="match status" value="1"/>
</dbReference>
<dbReference type="GO" id="GO:0006635">
    <property type="term" value="P:fatty acid beta-oxidation"/>
    <property type="evidence" value="ECO:0007669"/>
    <property type="project" value="TreeGrafter"/>
</dbReference>
<dbReference type="Proteomes" id="UP000430146">
    <property type="component" value="Unassembled WGS sequence"/>
</dbReference>
<organism evidence="2 3">
    <name type="scientific">Mycolicibacterium vanbaalenii</name>
    <name type="common">Mycobacterium vanbaalenii</name>
    <dbReference type="NCBI Taxonomy" id="110539"/>
    <lineage>
        <taxon>Bacteria</taxon>
        <taxon>Bacillati</taxon>
        <taxon>Actinomycetota</taxon>
        <taxon>Actinomycetes</taxon>
        <taxon>Mycobacteriales</taxon>
        <taxon>Mycobacteriaceae</taxon>
        <taxon>Mycolicibacterium</taxon>
    </lineage>
</organism>